<evidence type="ECO:0000259" key="9">
    <source>
        <dbReference type="PROSITE" id="PS50878"/>
    </source>
</evidence>
<dbReference type="SUPFAM" id="SSF56672">
    <property type="entry name" value="DNA/RNA polymerases"/>
    <property type="match status" value="1"/>
</dbReference>
<dbReference type="InterPro" id="IPR051320">
    <property type="entry name" value="Viral_Replic_Matur_Polypro"/>
</dbReference>
<evidence type="ECO:0000256" key="5">
    <source>
        <dbReference type="ARBA" id="ARBA00022759"/>
    </source>
</evidence>
<keyword evidence="7" id="KW-0695">RNA-directed DNA polymerase</keyword>
<dbReference type="GO" id="GO:0008233">
    <property type="term" value="F:peptidase activity"/>
    <property type="evidence" value="ECO:0007669"/>
    <property type="project" value="UniProtKB-KW"/>
</dbReference>
<keyword evidence="6" id="KW-0378">Hydrolase</keyword>
<dbReference type="Gene3D" id="3.10.10.10">
    <property type="entry name" value="HIV Type 1 Reverse Transcriptase, subunit A, domain 1"/>
    <property type="match status" value="1"/>
</dbReference>
<keyword evidence="3" id="KW-0548">Nucleotidyltransferase</keyword>
<dbReference type="PROSITE" id="PS50878">
    <property type="entry name" value="RT_POL"/>
    <property type="match status" value="1"/>
</dbReference>
<dbReference type="GO" id="GO:0004519">
    <property type="term" value="F:endonuclease activity"/>
    <property type="evidence" value="ECO:0007669"/>
    <property type="project" value="UniProtKB-KW"/>
</dbReference>
<dbReference type="PANTHER" id="PTHR33064:SF37">
    <property type="entry name" value="RIBONUCLEASE H"/>
    <property type="match status" value="1"/>
</dbReference>
<proteinExistence type="predicted"/>
<evidence type="ECO:0000256" key="3">
    <source>
        <dbReference type="ARBA" id="ARBA00022695"/>
    </source>
</evidence>
<evidence type="ECO:0000256" key="6">
    <source>
        <dbReference type="ARBA" id="ARBA00022801"/>
    </source>
</evidence>
<dbReference type="InterPro" id="IPR043128">
    <property type="entry name" value="Rev_trsase/Diguanyl_cyclase"/>
</dbReference>
<dbReference type="FunFam" id="3.10.10.10:FF:000007">
    <property type="entry name" value="Retrovirus-related Pol polyprotein from transposon 17.6-like Protein"/>
    <property type="match status" value="1"/>
</dbReference>
<evidence type="ECO:0000256" key="4">
    <source>
        <dbReference type="ARBA" id="ARBA00022722"/>
    </source>
</evidence>
<protein>
    <recommendedName>
        <fullName evidence="9">Reverse transcriptase domain-containing protein</fullName>
    </recommendedName>
</protein>
<dbReference type="Pfam" id="PF00078">
    <property type="entry name" value="RVT_1"/>
    <property type="match status" value="1"/>
</dbReference>
<keyword evidence="4" id="KW-0540">Nuclease</keyword>
<organism evidence="10">
    <name type="scientific">Chromera velia CCMP2878</name>
    <dbReference type="NCBI Taxonomy" id="1169474"/>
    <lineage>
        <taxon>Eukaryota</taxon>
        <taxon>Sar</taxon>
        <taxon>Alveolata</taxon>
        <taxon>Colpodellida</taxon>
        <taxon>Chromeraceae</taxon>
        <taxon>Chromera</taxon>
    </lineage>
</organism>
<evidence type="ECO:0000256" key="7">
    <source>
        <dbReference type="ARBA" id="ARBA00022918"/>
    </source>
</evidence>
<dbReference type="InterPro" id="IPR043502">
    <property type="entry name" value="DNA/RNA_pol_sf"/>
</dbReference>
<dbReference type="VEuPathDB" id="CryptoDB:Cvel_15224"/>
<dbReference type="AlphaFoldDB" id="A0A0K6S5Y6"/>
<evidence type="ECO:0000256" key="8">
    <source>
        <dbReference type="SAM" id="MobiDB-lite"/>
    </source>
</evidence>
<dbReference type="Gene3D" id="3.30.70.270">
    <property type="match status" value="2"/>
</dbReference>
<gene>
    <name evidence="10" type="ORF">Cvel_15224.t4</name>
</gene>
<dbReference type="PhylomeDB" id="A0A0K6S5Y6"/>
<feature type="compositionally biased region" description="Basic and acidic residues" evidence="8">
    <location>
        <begin position="272"/>
        <end position="289"/>
    </location>
</feature>
<dbReference type="InterPro" id="IPR000477">
    <property type="entry name" value="RT_dom"/>
</dbReference>
<accession>A0A0K6S5Y6</accession>
<evidence type="ECO:0000313" key="10">
    <source>
        <dbReference type="EMBL" id="CUC09052.1"/>
    </source>
</evidence>
<feature type="domain" description="Reverse transcriptase" evidence="9">
    <location>
        <begin position="428"/>
        <end position="607"/>
    </location>
</feature>
<keyword evidence="2" id="KW-0808">Transferase</keyword>
<dbReference type="GO" id="GO:0003964">
    <property type="term" value="F:RNA-directed DNA polymerase activity"/>
    <property type="evidence" value="ECO:0007669"/>
    <property type="project" value="UniProtKB-KW"/>
</dbReference>
<dbReference type="GO" id="GO:0006508">
    <property type="term" value="P:proteolysis"/>
    <property type="evidence" value="ECO:0007669"/>
    <property type="project" value="UniProtKB-KW"/>
</dbReference>
<name>A0A0K6S5Y6_9ALVE</name>
<keyword evidence="5" id="KW-0255">Endonuclease</keyword>
<feature type="region of interest" description="Disordered" evidence="8">
    <location>
        <begin position="239"/>
        <end position="317"/>
    </location>
</feature>
<feature type="compositionally biased region" description="Low complexity" evidence="8">
    <location>
        <begin position="251"/>
        <end position="265"/>
    </location>
</feature>
<dbReference type="EMBL" id="CDMZ01000127">
    <property type="protein sequence ID" value="CUC09052.1"/>
    <property type="molecule type" value="Genomic_DNA"/>
</dbReference>
<dbReference type="CDD" id="cd01647">
    <property type="entry name" value="RT_LTR"/>
    <property type="match status" value="1"/>
</dbReference>
<evidence type="ECO:0000256" key="2">
    <source>
        <dbReference type="ARBA" id="ARBA00022679"/>
    </source>
</evidence>
<reference evidence="10" key="1">
    <citation type="submission" date="2014-11" db="EMBL/GenBank/DDBJ databases">
        <title>Molecular phylogeny of cliff fern family Woodsiaceae with morphological implications.</title>
        <authorList>
            <person name="Shao Y.-Z."/>
            <person name="Wei R."/>
            <person name="Zhang X.-C."/>
        </authorList>
    </citation>
    <scope>NUCLEOTIDE SEQUENCE</scope>
</reference>
<dbReference type="PANTHER" id="PTHR33064">
    <property type="entry name" value="POL PROTEIN"/>
    <property type="match status" value="1"/>
</dbReference>
<keyword evidence="1" id="KW-0645">Protease</keyword>
<evidence type="ECO:0000256" key="1">
    <source>
        <dbReference type="ARBA" id="ARBA00022670"/>
    </source>
</evidence>
<sequence length="675" mass="75914">MTKFKALDVRRVMEPFKKGEDDPVVWISIFMKKVRNGNLNVEECKVLFERHAEGVEVREWMAKNAHQYTTIEEFEQAFLDRFMPTEAESQQAVYELFQLKLSPTGDFDAHVKVFEAKMRVAQPRYEMNARMLPFLGTLYPSLSIEITTEPAHKEYANLIPRVLFFHQQEQKKGPNPSAKMAPAAKSADDVKQLRAQIFSLQSNVDSLQRQAQYPQEASAALQQSVAASFGRGYNGGACGGNWRGRGGRGRGYPTSSSSSQSVPGGNTLGHPNYEDHNFSRLSQKSRDVPTSRGVAADDPNSFAAAGRSSVLPSPKMPDAAATVEVAARPWTPPKADVPTESSKDLPPIDLENVISDVPQEMKAEYVGLLGEFGDLWSRGRFDLGELKVGRKPYEVTIPTETSVPIRWQQDRIPYYQQEDVKKELDAMQSAGIIQPSHSPWAAPVVLVKKPDGSTRFCLDFRRLNAATKRDLFPLSRIQEILDKLAGSLVFSTLDYTSGFHQLSLKEEDREKTAFITPFGLFEVLRMPFGLVNAPTFFQQTMTLVLVSLPREIALVYVDDVIIFSRSHAKHLQDLRKVFTLVHAAGLKLCLEKAQIGKAQVEYLGHTVSARGVRPSQKNTEKVKNWPTPTDRPSLRTFVYLCNYYRTFVEGFARIAHPLNQLLRPFDENKQPLPFV</sequence>